<dbReference type="GO" id="GO:0035539">
    <property type="term" value="F:8-oxo-7,8-dihydrodeoxyguanosine triphosphate pyrophosphatase activity"/>
    <property type="evidence" value="ECO:0007669"/>
    <property type="project" value="TreeGrafter"/>
</dbReference>
<sequence>MSNTNELEVVAAMIVRDGMLLLAQRGPQGDQSGLWEFPGGKVDAGESQPQALKRELMEELAIDAVIGDYIASESRVVGERKINLHAWLVTDFTGEPTALCHQSLVWVEPPEAFSFALAPADIPLLEAYLQR</sequence>
<dbReference type="OrthoDB" id="9810648at2"/>
<dbReference type="EMBL" id="PDET01000024">
    <property type="protein sequence ID" value="PRD12976.1"/>
    <property type="molecule type" value="Genomic_DNA"/>
</dbReference>
<evidence type="ECO:0000256" key="2">
    <source>
        <dbReference type="ARBA" id="ARBA00005582"/>
    </source>
</evidence>
<dbReference type="AlphaFoldDB" id="A0A2S9I5A6"/>
<comment type="cofactor">
    <cofactor evidence="1">
        <name>Mg(2+)</name>
        <dbReference type="ChEBI" id="CHEBI:18420"/>
    </cofactor>
</comment>
<dbReference type="Proteomes" id="UP000239181">
    <property type="component" value="Unassembled WGS sequence"/>
</dbReference>
<protein>
    <submittedName>
        <fullName evidence="6">NTP pyrophosphohydrolase</fullName>
    </submittedName>
</protein>
<evidence type="ECO:0000256" key="3">
    <source>
        <dbReference type="ARBA" id="ARBA00022801"/>
    </source>
</evidence>
<dbReference type="InterPro" id="IPR020476">
    <property type="entry name" value="Nudix_hydrolase"/>
</dbReference>
<dbReference type="InterPro" id="IPR000086">
    <property type="entry name" value="NUDIX_hydrolase_dom"/>
</dbReference>
<feature type="domain" description="Nudix hydrolase" evidence="5">
    <location>
        <begin position="5"/>
        <end position="130"/>
    </location>
</feature>
<dbReference type="PRINTS" id="PR00502">
    <property type="entry name" value="NUDIXFAMILY"/>
</dbReference>
<dbReference type="NCBIfam" id="NF007834">
    <property type="entry name" value="PRK10546.1"/>
    <property type="match status" value="1"/>
</dbReference>
<dbReference type="InterPro" id="IPR015797">
    <property type="entry name" value="NUDIX_hydrolase-like_dom_sf"/>
</dbReference>
<evidence type="ECO:0000256" key="4">
    <source>
        <dbReference type="ARBA" id="ARBA00022842"/>
    </source>
</evidence>
<evidence type="ECO:0000256" key="1">
    <source>
        <dbReference type="ARBA" id="ARBA00001946"/>
    </source>
</evidence>
<name>A0A2S9I5A6_9GAMM</name>
<evidence type="ECO:0000313" key="6">
    <source>
        <dbReference type="EMBL" id="PRD12976.1"/>
    </source>
</evidence>
<dbReference type="Pfam" id="PF00293">
    <property type="entry name" value="NUDIX"/>
    <property type="match status" value="1"/>
</dbReference>
<keyword evidence="3 6" id="KW-0378">Hydrolase</keyword>
<dbReference type="InterPro" id="IPR047127">
    <property type="entry name" value="MutT-like"/>
</dbReference>
<keyword evidence="7" id="KW-1185">Reference proteome</keyword>
<dbReference type="CDD" id="cd03425">
    <property type="entry name" value="NUDIX_MutT_NudA_like"/>
    <property type="match status" value="1"/>
</dbReference>
<dbReference type="RefSeq" id="WP_105595236.1">
    <property type="nucleotide sequence ID" value="NZ_PDET01000024.1"/>
</dbReference>
<accession>A0A2S9I5A6</accession>
<dbReference type="SUPFAM" id="SSF55811">
    <property type="entry name" value="Nudix"/>
    <property type="match status" value="1"/>
</dbReference>
<dbReference type="Gene3D" id="3.90.79.10">
    <property type="entry name" value="Nucleoside Triphosphate Pyrophosphohydrolase"/>
    <property type="match status" value="1"/>
</dbReference>
<evidence type="ECO:0000313" key="7">
    <source>
        <dbReference type="Proteomes" id="UP000239181"/>
    </source>
</evidence>
<comment type="caution">
    <text evidence="6">The sequence shown here is derived from an EMBL/GenBank/DDBJ whole genome shotgun (WGS) entry which is preliminary data.</text>
</comment>
<keyword evidence="4" id="KW-0460">Magnesium</keyword>
<reference evidence="6 7" key="1">
    <citation type="submission" date="2017-10" db="EMBL/GenBank/DDBJ databases">
        <title>Draft genome of two endophytic bacteria isolated from 'guarana' Paullinia cupana (Mart.) Ducke.</title>
        <authorList>
            <person name="Siqueira K.A."/>
            <person name="Liotti R.G."/>
            <person name="Mendes T.A."/>
            <person name="Soares M.A."/>
        </authorList>
    </citation>
    <scope>NUCLEOTIDE SEQUENCE [LARGE SCALE GENOMIC DNA]</scope>
    <source>
        <strain evidence="6 7">342</strain>
    </source>
</reference>
<dbReference type="GO" id="GO:0008413">
    <property type="term" value="F:8-oxo-7,8-dihydroguanosine triphosphate pyrophosphatase activity"/>
    <property type="evidence" value="ECO:0007669"/>
    <property type="project" value="TreeGrafter"/>
</dbReference>
<dbReference type="PANTHER" id="PTHR47707">
    <property type="entry name" value="8-OXO-DGTP DIPHOSPHATASE"/>
    <property type="match status" value="1"/>
</dbReference>
<dbReference type="GO" id="GO:0006281">
    <property type="term" value="P:DNA repair"/>
    <property type="evidence" value="ECO:0007669"/>
    <property type="project" value="InterPro"/>
</dbReference>
<evidence type="ECO:0000259" key="5">
    <source>
        <dbReference type="PROSITE" id="PS51462"/>
    </source>
</evidence>
<gene>
    <name evidence="6" type="ORF">CQW29_23875</name>
</gene>
<dbReference type="GO" id="GO:0044715">
    <property type="term" value="F:8-oxo-dGDP phosphatase activity"/>
    <property type="evidence" value="ECO:0007669"/>
    <property type="project" value="TreeGrafter"/>
</dbReference>
<organism evidence="6 7">
    <name type="scientific">Pantoea coffeiphila</name>
    <dbReference type="NCBI Taxonomy" id="1465635"/>
    <lineage>
        <taxon>Bacteria</taxon>
        <taxon>Pseudomonadati</taxon>
        <taxon>Pseudomonadota</taxon>
        <taxon>Gammaproteobacteria</taxon>
        <taxon>Enterobacterales</taxon>
        <taxon>Erwiniaceae</taxon>
        <taxon>Pantoea</taxon>
    </lineage>
</organism>
<comment type="similarity">
    <text evidence="2">Belongs to the Nudix hydrolase family.</text>
</comment>
<dbReference type="PROSITE" id="PS51462">
    <property type="entry name" value="NUDIX"/>
    <property type="match status" value="1"/>
</dbReference>
<dbReference type="GO" id="GO:0044716">
    <property type="term" value="F:8-oxo-GDP phosphatase activity"/>
    <property type="evidence" value="ECO:0007669"/>
    <property type="project" value="TreeGrafter"/>
</dbReference>
<dbReference type="PANTHER" id="PTHR47707:SF2">
    <property type="entry name" value="CTP PYROPHOSPHOHYDROLASE"/>
    <property type="match status" value="1"/>
</dbReference>
<proteinExistence type="inferred from homology"/>